<gene>
    <name evidence="1" type="ORF">Sjap_023942</name>
</gene>
<comment type="caution">
    <text evidence="1">The sequence shown here is derived from an EMBL/GenBank/DDBJ whole genome shotgun (WGS) entry which is preliminary data.</text>
</comment>
<protein>
    <submittedName>
        <fullName evidence="1">Uncharacterized protein</fullName>
    </submittedName>
</protein>
<evidence type="ECO:0000313" key="2">
    <source>
        <dbReference type="Proteomes" id="UP001417504"/>
    </source>
</evidence>
<accession>A0AAP0HPP6</accession>
<evidence type="ECO:0000313" key="1">
    <source>
        <dbReference type="EMBL" id="KAK9090765.1"/>
    </source>
</evidence>
<name>A0AAP0HPP6_9MAGN</name>
<dbReference type="AlphaFoldDB" id="A0AAP0HPP6"/>
<reference evidence="1 2" key="1">
    <citation type="submission" date="2024-01" db="EMBL/GenBank/DDBJ databases">
        <title>Genome assemblies of Stephania.</title>
        <authorList>
            <person name="Yang L."/>
        </authorList>
    </citation>
    <scope>NUCLEOTIDE SEQUENCE [LARGE SCALE GENOMIC DNA]</scope>
    <source>
        <strain evidence="1">QJT</strain>
        <tissue evidence="1">Leaf</tissue>
    </source>
</reference>
<sequence length="58" mass="6513">MEVRREVSCSNLRDEVNRSLNARRYPVAEQLTCSKLVVNAIRASLGLSVAKYVSQMCP</sequence>
<dbReference type="Proteomes" id="UP001417504">
    <property type="component" value="Unassembled WGS sequence"/>
</dbReference>
<keyword evidence="2" id="KW-1185">Reference proteome</keyword>
<proteinExistence type="predicted"/>
<organism evidence="1 2">
    <name type="scientific">Stephania japonica</name>
    <dbReference type="NCBI Taxonomy" id="461633"/>
    <lineage>
        <taxon>Eukaryota</taxon>
        <taxon>Viridiplantae</taxon>
        <taxon>Streptophyta</taxon>
        <taxon>Embryophyta</taxon>
        <taxon>Tracheophyta</taxon>
        <taxon>Spermatophyta</taxon>
        <taxon>Magnoliopsida</taxon>
        <taxon>Ranunculales</taxon>
        <taxon>Menispermaceae</taxon>
        <taxon>Menispermoideae</taxon>
        <taxon>Cissampelideae</taxon>
        <taxon>Stephania</taxon>
    </lineage>
</organism>
<dbReference type="EMBL" id="JBBNAE010000010">
    <property type="protein sequence ID" value="KAK9090765.1"/>
    <property type="molecule type" value="Genomic_DNA"/>
</dbReference>